<dbReference type="Pfam" id="PF14765">
    <property type="entry name" value="PS-DH"/>
    <property type="match status" value="1"/>
</dbReference>
<dbReference type="InterPro" id="IPR036291">
    <property type="entry name" value="NAD(P)-bd_dom_sf"/>
</dbReference>
<dbReference type="PROSITE" id="PS50075">
    <property type="entry name" value="CARRIER"/>
    <property type="match status" value="1"/>
</dbReference>
<dbReference type="InterPro" id="IPR001227">
    <property type="entry name" value="Ac_transferase_dom_sf"/>
</dbReference>
<evidence type="ECO:0000256" key="3">
    <source>
        <dbReference type="ARBA" id="ARBA00022679"/>
    </source>
</evidence>
<dbReference type="SUPFAM" id="SSF50129">
    <property type="entry name" value="GroES-like"/>
    <property type="match status" value="1"/>
</dbReference>
<dbReference type="EMBL" id="JAPCWZ010000009">
    <property type="protein sequence ID" value="KAK8852094.1"/>
    <property type="molecule type" value="Genomic_DNA"/>
</dbReference>
<dbReference type="SUPFAM" id="SSF51735">
    <property type="entry name" value="NAD(P)-binding Rossmann-fold domains"/>
    <property type="match status" value="2"/>
</dbReference>
<dbReference type="Proteomes" id="UP001390339">
    <property type="component" value="Unassembled WGS sequence"/>
</dbReference>
<evidence type="ECO:0000259" key="9">
    <source>
        <dbReference type="PROSITE" id="PS52019"/>
    </source>
</evidence>
<organism evidence="10 11">
    <name type="scientific">Apiospora arundinis</name>
    <dbReference type="NCBI Taxonomy" id="335852"/>
    <lineage>
        <taxon>Eukaryota</taxon>
        <taxon>Fungi</taxon>
        <taxon>Dikarya</taxon>
        <taxon>Ascomycota</taxon>
        <taxon>Pezizomycotina</taxon>
        <taxon>Sordariomycetes</taxon>
        <taxon>Xylariomycetidae</taxon>
        <taxon>Amphisphaeriales</taxon>
        <taxon>Apiosporaceae</taxon>
        <taxon>Apiospora</taxon>
    </lineage>
</organism>
<dbReference type="InterPro" id="IPR042231">
    <property type="entry name" value="Cho/carn_acyl_trans_2"/>
</dbReference>
<dbReference type="SUPFAM" id="SSF47336">
    <property type="entry name" value="ACP-like"/>
    <property type="match status" value="1"/>
</dbReference>
<dbReference type="SMART" id="SM00827">
    <property type="entry name" value="PKS_AT"/>
    <property type="match status" value="1"/>
</dbReference>
<dbReference type="Gene3D" id="3.30.559.10">
    <property type="entry name" value="Chloramphenicol acetyltransferase-like domain"/>
    <property type="match status" value="1"/>
</dbReference>
<evidence type="ECO:0000256" key="6">
    <source>
        <dbReference type="PROSITE-ProRule" id="PRU01363"/>
    </source>
</evidence>
<dbReference type="InterPro" id="IPR036736">
    <property type="entry name" value="ACP-like_sf"/>
</dbReference>
<dbReference type="InterPro" id="IPR020806">
    <property type="entry name" value="PKS_PP-bd"/>
</dbReference>
<keyword evidence="2" id="KW-0597">Phosphoprotein</keyword>
<dbReference type="InterPro" id="IPR014043">
    <property type="entry name" value="Acyl_transferase_dom"/>
</dbReference>
<feature type="domain" description="Carrier" evidence="8">
    <location>
        <begin position="1912"/>
        <end position="1987"/>
    </location>
</feature>
<dbReference type="Gene3D" id="3.40.50.150">
    <property type="entry name" value="Vaccinia Virus protein VP39"/>
    <property type="match status" value="1"/>
</dbReference>
<feature type="region of interest" description="Disordered" evidence="7">
    <location>
        <begin position="1992"/>
        <end position="2023"/>
    </location>
</feature>
<keyword evidence="4" id="KW-0560">Oxidoreductase</keyword>
<dbReference type="InterPro" id="IPR016035">
    <property type="entry name" value="Acyl_Trfase/lysoPLipase"/>
</dbReference>
<gene>
    <name evidence="10" type="ORF">PGQ11_014573</name>
</gene>
<dbReference type="Pfam" id="PF00698">
    <property type="entry name" value="Acyl_transf_1"/>
    <property type="match status" value="1"/>
</dbReference>
<dbReference type="Pfam" id="PF16197">
    <property type="entry name" value="KAsynt_C_assoc"/>
    <property type="match status" value="1"/>
</dbReference>
<evidence type="ECO:0000256" key="5">
    <source>
        <dbReference type="ARBA" id="ARBA00023268"/>
    </source>
</evidence>
<dbReference type="Gene3D" id="3.40.50.720">
    <property type="entry name" value="NAD(P)-binding Rossmann-like Domain"/>
    <property type="match status" value="2"/>
</dbReference>
<dbReference type="InterPro" id="IPR049900">
    <property type="entry name" value="PKS_mFAS_DH"/>
</dbReference>
<dbReference type="InterPro" id="IPR009081">
    <property type="entry name" value="PP-bd_ACP"/>
</dbReference>
<dbReference type="SUPFAM" id="SSF55048">
    <property type="entry name" value="Probable ACP-binding domain of malonyl-CoA ACP transacylase"/>
    <property type="match status" value="1"/>
</dbReference>
<dbReference type="SUPFAM" id="SSF52151">
    <property type="entry name" value="FabD/lysophospholipase-like"/>
    <property type="match status" value="1"/>
</dbReference>
<dbReference type="PROSITE" id="PS00012">
    <property type="entry name" value="PHOSPHOPANTETHEINE"/>
    <property type="match status" value="1"/>
</dbReference>
<accession>A0ABR2HT70</accession>
<feature type="region of interest" description="N-terminal hotdog fold" evidence="6">
    <location>
        <begin position="553"/>
        <end position="688"/>
    </location>
</feature>
<dbReference type="InterPro" id="IPR049551">
    <property type="entry name" value="PKS_DH_C"/>
</dbReference>
<comment type="caution">
    <text evidence="10">The sequence shown here is derived from an EMBL/GenBank/DDBJ whole genome shotgun (WGS) entry which is preliminary data.</text>
</comment>
<dbReference type="InterPro" id="IPR057326">
    <property type="entry name" value="KR_dom"/>
</dbReference>
<dbReference type="SMART" id="SM00829">
    <property type="entry name" value="PKS_ER"/>
    <property type="match status" value="1"/>
</dbReference>
<sequence length="2686" mass="291541">MTPFPISAGITPTVSINSFGFGGTNAHVILQKGPRPPPLQRINDDDDSSPRLFVFSAHSESSLKMMMRAHLDWLAKEPDLLSLADLSYTLCHRRSKLNWRFSCVAHDRVSLMQQLQRGLENGGAVGGASPSSAFRPRTSDPYIIFVFTGQGAQWAGMGRELFATSTSTTTTTSPCPIFQKSIAASSAILKELGAEWDLAEELQRDAARTRLNTAALAQPATTAVQIALVDRLHAQGIRPRAVVGHSSGEIAAAYAAGRLSHRAAVGIAYHRGCCVAAASSSGSGLLPRGAMMAVGLGEQGVAPYLKNLACGGRVGVACVNSPGNVTLSGDSDAVDEVAVRLAADERGVFHRRLMVDTAYHSHHMQVVAEDYLGRLDRLPVDESCGDNTQEDGGIAFISSVSGRLKTDGFDSAYWTANLVSQVRFCDAIQTLVNYRVSESSGRDALFIEIGPHNALSGPVRQIIAAPDAPRLDFDYYSVLQRKVDAVSSTLSLASSLFERGVKFDMDHVTSLTQGLKTANVYTNLPAYPWDHSDKHWYESRVSRQYRTRLDPYHDLLGVRVAKSTSIEPRWRHMVCLNTLPWLAHHVVDGLVVFPGSGYLCMATEAIRQIFRELHASSPQQRPETIVLRNVSFHRALVVPSPPRRVEMQLSLDPQSDKSLEFAFRVTAWTDGHWYEHCSGFVEAHLADGLASSAIMRPSQTDSMKLHQSSDDESTLLDPEELYAELADVGNTYGPSFTGIKSFSMTSDSAQARSTIQVPDIASLMPAAHQAPHLIHPATLDILLHTALPLVGRRLGRGSVMPTHIEELVLSATDAMPQDPGSILTAFTTLTSSRLRTSHADLAVTSGDIPLLNMYGIEMRSLGSTPTDSTGSLDAEGICYELDWKPDPLFLSAASVETSHTKFEDVLHFICFKNAAISVLELGSGNEDLSLTFIDAAAARGGRLASYDSVDTAYQHAAMVQEKLESDSVQCSTLNSGVEELNSVLQPHSYDVILASDPSMLAWASTLIKPNGTILAHLGGGDKVYDTWCIAAQGATLSIQHQLSWRNDTEKTPILVARPGNDGREKLTAKCHMLTHSRERPTVDWVNSLALELQSLCPEFTSGSIDAYSANPDEHDDDTCFLVVDDQAQPILSDPGCFDAVAALLNQPARIVWVSPDGPMSMHQITGVARTAHAENYKLRLTTIHAPAERLASQQLQDLVFECMQVFMDPKEDGEAYREREYWLRGDGTVLIPRLYPSLDLNRAVNNTASGVHDSSSPLEQRIFTDPGCPLVLSTDAGMTKADLFVQDHTLSSPPAVDEVEIEMETCALSKQTLTGGLCEYGGVISQVGTAVKTFAPGDRVMAVSSALAASRIRVSQAAVGRVSHDVPPTYAAMLFSLMAASHALRKLADLPPTATVLLLLDALSPQGRAAISVARFMGIRAIVTVIGSSQVDELVRNLGISRDDIWVSRPSLYRQPWDDMCSGGLDAILLAGDATIPAKALSRLKPFGCVVAMAPFSGLGTCQNDKLPSNATVHQCDIMELLRCRPEYTASLIKQATEALPHLHMDGSTLCTRDVSRTAEAIRMVESGAQPHVVLTARSDSKVNALMLREDDNEDSMCGNGGGWDRDDVSYVVAGGLGDLGRRLLLLMAQRGARHLVTLSRSLPRRQDKDDLQAILEAAQPGCCLYCVACDLTSESSVQQAAAAIHRDHGVPPVRGVIHSAAILQDRPLNSMTYNNFRLVSQVKVDGTLWLERAFGSPSLDFFLMLSSAANIVGTGGQANYNAGNAVQDALAQARHQAGNCRYISLNIGWIEDAVHTIDNDARTSSLGRTGLRSIKSDELSRFFDYALGASSLSGPRRPQLTQAIIGFDSVSLSHATSHSSNVNSPMFCHVRPADSRAAVPGVSSEKTTMTEPTATAFKQVSESGDNEAAVDYITAAICGQLAKLISVDVSRINAGQSSMLELGLDSLVAIELRNWLMRTFDAPLQSSEIMDDQTIRALGAKVVSRSRLCNEKPLTNGVNGHNEPRPEPVSTTNSTSSQVDEGVESSVTSAADENPCLPLLPIPSLHEALRMFEDSRRAVDPSEEQAVTYKHVQLLTEGIGPSLQKMVENGDAIPSGSIVADGYERQIYLERREPLQDYSEFTVGHPLDAPLHSQARRAAIVTVAAAEFARRLAAGQVPADTLHGMPMTGEARDWLFWSTRRPGAEVDRMERHVTSRSHSVVVLRRGHVFELELPEQNVHLQVSGLEAAFEEVLGLSEEPVPSLCSLTAGDRKSWFLARSDLETDPENAKILHAIDTAMLVVCLDDDSPMTAGERHTQFLLGGQEHPFTNRWLDKPTQFAVTANGLSAGIFEHTKIDGLDVRTLHQHIVRALFADDHHHSNCHPADLQMANDNSVDSSAIISPTPAPYRHLVRQHSWSPTPAVLQRVEEIQAECQKSYGYIDHRYFTAKQLSPDRLRASRTSPHASAHLASLLAVYLVDKDIRPAWEIVTLGTWAGGRIDWVQTVSPAVRSFLEMAAAPAAATDTNGTNIGDKSVHHVLRQRFDAAARGYSQAMATAARGHGYVRHLYALLDAFTRSQQSVRGYNDNNSNTNNDDDCNISCKQNDVPSLFRSHAWNSTRRGGPSQGLKIGFMPDGEDTDDHPGAWDEGGFLMDGDDGVYLHCGIRGHGITFAVSARPKYAYAVCAALDRASSLISSLLEEDISNAP</sequence>
<dbReference type="PANTHER" id="PTHR43775:SF22">
    <property type="entry name" value="SYNTHASE, PUTATIVE (JCVI)-RELATED"/>
    <property type="match status" value="1"/>
</dbReference>
<proteinExistence type="predicted"/>
<dbReference type="Pfam" id="PF00755">
    <property type="entry name" value="Carn_acyltransf"/>
    <property type="match status" value="1"/>
</dbReference>
<dbReference type="Gene3D" id="3.40.47.10">
    <property type="match status" value="1"/>
</dbReference>
<dbReference type="InterPro" id="IPR049552">
    <property type="entry name" value="PKS_DH_N"/>
</dbReference>
<evidence type="ECO:0000259" key="8">
    <source>
        <dbReference type="PROSITE" id="PS50075"/>
    </source>
</evidence>
<reference evidence="10 11" key="1">
    <citation type="journal article" date="2024" name="IMA Fungus">
        <title>Apiospora arundinis, a panoply of carbohydrate-active enzymes and secondary metabolites.</title>
        <authorList>
            <person name="Sorensen T."/>
            <person name="Petersen C."/>
            <person name="Muurmann A.T."/>
            <person name="Christiansen J.V."/>
            <person name="Brundto M.L."/>
            <person name="Overgaard C.K."/>
            <person name="Boysen A.T."/>
            <person name="Wollenberg R.D."/>
            <person name="Larsen T.O."/>
            <person name="Sorensen J.L."/>
            <person name="Nielsen K.L."/>
            <person name="Sondergaard T.E."/>
        </authorList>
    </citation>
    <scope>NUCLEOTIDE SEQUENCE [LARGE SCALE GENOMIC DNA]</scope>
    <source>
        <strain evidence="10 11">AAU 773</strain>
    </source>
</reference>
<dbReference type="Gene3D" id="1.10.1200.10">
    <property type="entry name" value="ACP-like"/>
    <property type="match status" value="1"/>
</dbReference>
<dbReference type="SMART" id="SM00826">
    <property type="entry name" value="PKS_DH"/>
    <property type="match status" value="1"/>
</dbReference>
<dbReference type="InterPro" id="IPR032821">
    <property type="entry name" value="PKS_assoc"/>
</dbReference>
<dbReference type="PROSITE" id="PS52019">
    <property type="entry name" value="PKS_MFAS_DH"/>
    <property type="match status" value="1"/>
</dbReference>
<evidence type="ECO:0000313" key="11">
    <source>
        <dbReference type="Proteomes" id="UP001390339"/>
    </source>
</evidence>
<dbReference type="InterPro" id="IPR020807">
    <property type="entry name" value="PKS_DH"/>
</dbReference>
<feature type="compositionally biased region" description="Polar residues" evidence="7">
    <location>
        <begin position="2010"/>
        <end position="2023"/>
    </location>
</feature>
<protein>
    <submittedName>
        <fullName evidence="10">Polyketide synthase</fullName>
    </submittedName>
</protein>
<dbReference type="Gene3D" id="3.90.180.10">
    <property type="entry name" value="Medium-chain alcohol dehydrogenases, catalytic domain"/>
    <property type="match status" value="1"/>
</dbReference>
<dbReference type="InterPro" id="IPR042104">
    <property type="entry name" value="PKS_dehydratase_sf"/>
</dbReference>
<keyword evidence="11" id="KW-1185">Reference proteome</keyword>
<dbReference type="InterPro" id="IPR006162">
    <property type="entry name" value="Ppantetheine_attach_site"/>
</dbReference>
<dbReference type="Gene3D" id="3.40.366.10">
    <property type="entry name" value="Malonyl-Coenzyme A Acyl Carrier Protein, domain 2"/>
    <property type="match status" value="1"/>
</dbReference>
<feature type="active site" description="Proton acceptor; for dehydratase activity" evidence="6">
    <location>
        <position position="585"/>
    </location>
</feature>
<dbReference type="InterPro" id="IPR013968">
    <property type="entry name" value="PKS_KR"/>
</dbReference>
<dbReference type="SMART" id="SM00823">
    <property type="entry name" value="PKS_PP"/>
    <property type="match status" value="1"/>
</dbReference>
<keyword evidence="5" id="KW-0511">Multifunctional enzyme</keyword>
<dbReference type="Gene3D" id="3.30.559.70">
    <property type="entry name" value="Choline/Carnitine o-acyltransferase, domain 2"/>
    <property type="match status" value="1"/>
</dbReference>
<dbReference type="Gene3D" id="3.10.129.110">
    <property type="entry name" value="Polyketide synthase dehydratase"/>
    <property type="match status" value="1"/>
</dbReference>
<evidence type="ECO:0000313" key="10">
    <source>
        <dbReference type="EMBL" id="KAK8852094.1"/>
    </source>
</evidence>
<dbReference type="InterPro" id="IPR016039">
    <property type="entry name" value="Thiolase-like"/>
</dbReference>
<dbReference type="InterPro" id="IPR023213">
    <property type="entry name" value="CAT-like_dom_sf"/>
</dbReference>
<evidence type="ECO:0000256" key="4">
    <source>
        <dbReference type="ARBA" id="ARBA00023002"/>
    </source>
</evidence>
<dbReference type="PANTHER" id="PTHR43775">
    <property type="entry name" value="FATTY ACID SYNTHASE"/>
    <property type="match status" value="1"/>
</dbReference>
<dbReference type="InterPro" id="IPR011032">
    <property type="entry name" value="GroES-like_sf"/>
</dbReference>
<keyword evidence="1" id="KW-0596">Phosphopantetheine</keyword>
<evidence type="ECO:0000256" key="7">
    <source>
        <dbReference type="SAM" id="MobiDB-lite"/>
    </source>
</evidence>
<dbReference type="Gene3D" id="1.10.1240.100">
    <property type="match status" value="1"/>
</dbReference>
<dbReference type="InterPro" id="IPR016036">
    <property type="entry name" value="Malonyl_transacylase_ACP-bd"/>
</dbReference>
<evidence type="ECO:0000256" key="1">
    <source>
        <dbReference type="ARBA" id="ARBA00022450"/>
    </source>
</evidence>
<feature type="domain" description="PKS/mFAS DH" evidence="9">
    <location>
        <begin position="553"/>
        <end position="867"/>
    </location>
</feature>
<dbReference type="SMART" id="SM00822">
    <property type="entry name" value="PKS_KR"/>
    <property type="match status" value="1"/>
</dbReference>
<dbReference type="SUPFAM" id="SSF52777">
    <property type="entry name" value="CoA-dependent acyltransferases"/>
    <property type="match status" value="2"/>
</dbReference>
<feature type="active site" description="Proton donor; for dehydratase activity" evidence="6">
    <location>
        <position position="780"/>
    </location>
</feature>
<keyword evidence="3" id="KW-0808">Transferase</keyword>
<dbReference type="InterPro" id="IPR029063">
    <property type="entry name" value="SAM-dependent_MTases_sf"/>
</dbReference>
<dbReference type="Pfam" id="PF23297">
    <property type="entry name" value="ACP_SdgA_C"/>
    <property type="match status" value="1"/>
</dbReference>
<dbReference type="Pfam" id="PF08659">
    <property type="entry name" value="KR"/>
    <property type="match status" value="1"/>
</dbReference>
<dbReference type="Pfam" id="PF21089">
    <property type="entry name" value="PKS_DH_N"/>
    <property type="match status" value="1"/>
</dbReference>
<dbReference type="InterPro" id="IPR039551">
    <property type="entry name" value="Cho/carn_acyl_trans"/>
</dbReference>
<dbReference type="SUPFAM" id="SSF53335">
    <property type="entry name" value="S-adenosyl-L-methionine-dependent methyltransferases"/>
    <property type="match status" value="1"/>
</dbReference>
<dbReference type="InterPro" id="IPR020843">
    <property type="entry name" value="ER"/>
</dbReference>
<feature type="region of interest" description="C-terminal hotdog fold" evidence="6">
    <location>
        <begin position="713"/>
        <end position="867"/>
    </location>
</feature>
<evidence type="ECO:0000256" key="2">
    <source>
        <dbReference type="ARBA" id="ARBA00022553"/>
    </source>
</evidence>
<dbReference type="InterPro" id="IPR050091">
    <property type="entry name" value="PKS_NRPS_Biosynth_Enz"/>
</dbReference>
<name>A0ABR2HT70_9PEZI</name>